<dbReference type="PANTHER" id="PTHR43245">
    <property type="entry name" value="BIFUNCTIONAL POLYMYXIN RESISTANCE PROTEIN ARNA"/>
    <property type="match status" value="1"/>
</dbReference>
<dbReference type="RefSeq" id="WP_153861281.1">
    <property type="nucleotide sequence ID" value="NZ_WJQR01000002.1"/>
</dbReference>
<accession>A0A844BTE3</accession>
<gene>
    <name evidence="2" type="ORF">GIY11_01980</name>
</gene>
<dbReference type="PANTHER" id="PTHR43245:SF58">
    <property type="entry name" value="BLL5923 PROTEIN"/>
    <property type="match status" value="1"/>
</dbReference>
<protein>
    <submittedName>
        <fullName evidence="2">NAD-dependent epimerase/dehydratase family protein</fullName>
    </submittedName>
</protein>
<comment type="caution">
    <text evidence="2">The sequence shown here is derived from an EMBL/GenBank/DDBJ whole genome shotgun (WGS) entry which is preliminary data.</text>
</comment>
<dbReference type="Gene3D" id="3.40.50.720">
    <property type="entry name" value="NAD(P)-binding Rossmann-like Domain"/>
    <property type="match status" value="1"/>
</dbReference>
<dbReference type="Pfam" id="PF01370">
    <property type="entry name" value="Epimerase"/>
    <property type="match status" value="1"/>
</dbReference>
<dbReference type="InterPro" id="IPR050177">
    <property type="entry name" value="Lipid_A_modif_metabolic_enz"/>
</dbReference>
<evidence type="ECO:0000313" key="2">
    <source>
        <dbReference type="EMBL" id="MRI80799.1"/>
    </source>
</evidence>
<feature type="domain" description="NAD-dependent epimerase/dehydratase" evidence="1">
    <location>
        <begin position="44"/>
        <end position="205"/>
    </location>
</feature>
<dbReference type="SUPFAM" id="SSF51735">
    <property type="entry name" value="NAD(P)-binding Rossmann-fold domains"/>
    <property type="match status" value="1"/>
</dbReference>
<dbReference type="EMBL" id="WJQR01000002">
    <property type="protein sequence ID" value="MRI80799.1"/>
    <property type="molecule type" value="Genomic_DNA"/>
</dbReference>
<sequence>MTKRILITGKNSYVGQSFTDYCSENEPGLIIDSVSVRGDEWQSLDFTSYDTILHCAGIAHNSSDSNLEDLYYQVNRDLTIAVATKAKAEGVKQFLFMSSMIVFGNHPSGKTYINAGTVPNPDNFYGDSKLQAEIGLEKLQSEDFKIAIVRPPMIYGKGSKGNYPLLAKLAKKSPIFPNYPNKRSMLYIGNLCRFISLVIKHNDAGKFHPQNAEYVQTSEMVMLIAEAYDHKIFMPKSFNFIINKMFRLNIIKKVFGELYYDQEMSRYKNRDYQKFDLKQSIILTEAVNEG</sequence>
<organism evidence="2 3">
    <name type="scientific">Fundicoccus ignavus</name>
    <dbReference type="NCBI Taxonomy" id="2664442"/>
    <lineage>
        <taxon>Bacteria</taxon>
        <taxon>Bacillati</taxon>
        <taxon>Bacillota</taxon>
        <taxon>Bacilli</taxon>
        <taxon>Lactobacillales</taxon>
        <taxon>Aerococcaceae</taxon>
        <taxon>Fundicoccus</taxon>
    </lineage>
</organism>
<dbReference type="InterPro" id="IPR001509">
    <property type="entry name" value="Epimerase_deHydtase"/>
</dbReference>
<dbReference type="InterPro" id="IPR036291">
    <property type="entry name" value="NAD(P)-bd_dom_sf"/>
</dbReference>
<name>A0A844BTE3_9LACT</name>
<proteinExistence type="predicted"/>
<evidence type="ECO:0000259" key="1">
    <source>
        <dbReference type="Pfam" id="PF01370"/>
    </source>
</evidence>
<evidence type="ECO:0000313" key="3">
    <source>
        <dbReference type="Proteomes" id="UP000469870"/>
    </source>
</evidence>
<dbReference type="AlphaFoldDB" id="A0A844BTE3"/>
<dbReference type="Proteomes" id="UP000469870">
    <property type="component" value="Unassembled WGS sequence"/>
</dbReference>
<reference evidence="2 3" key="1">
    <citation type="submission" date="2019-11" db="EMBL/GenBank/DDBJ databases">
        <title>Characterisation of Fundicoccus ignavus gen. nov. sp. nov., a novel genus of the family Aerococcaceae isolated from bulk tank milk.</title>
        <authorList>
            <person name="Siebert A."/>
            <person name="Huptas C."/>
            <person name="Wenning M."/>
            <person name="Scherer S."/>
            <person name="Doll E.V."/>
        </authorList>
    </citation>
    <scope>NUCLEOTIDE SEQUENCE [LARGE SCALE GENOMIC DNA]</scope>
    <source>
        <strain evidence="2 3">DSM 109653</strain>
    </source>
</reference>